<dbReference type="GO" id="GO:0016020">
    <property type="term" value="C:membrane"/>
    <property type="evidence" value="ECO:0007669"/>
    <property type="project" value="InterPro"/>
</dbReference>
<evidence type="ECO:0000313" key="1">
    <source>
        <dbReference type="EMBL" id="KKL59035.1"/>
    </source>
</evidence>
<feature type="non-terminal residue" evidence="1">
    <location>
        <position position="326"/>
    </location>
</feature>
<dbReference type="GO" id="GO:0047355">
    <property type="term" value="F:CDP-glycerol glycerophosphotransferase activity"/>
    <property type="evidence" value="ECO:0007669"/>
    <property type="project" value="InterPro"/>
</dbReference>
<gene>
    <name evidence="1" type="ORF">LCGC14_2219360</name>
</gene>
<reference evidence="1" key="1">
    <citation type="journal article" date="2015" name="Nature">
        <title>Complex archaea that bridge the gap between prokaryotes and eukaryotes.</title>
        <authorList>
            <person name="Spang A."/>
            <person name="Saw J.H."/>
            <person name="Jorgensen S.L."/>
            <person name="Zaremba-Niedzwiedzka K."/>
            <person name="Martijn J."/>
            <person name="Lind A.E."/>
            <person name="van Eijk R."/>
            <person name="Schleper C."/>
            <person name="Guy L."/>
            <person name="Ettema T.J."/>
        </authorList>
    </citation>
    <scope>NUCLEOTIDE SEQUENCE</scope>
</reference>
<dbReference type="Pfam" id="PF04464">
    <property type="entry name" value="Glyphos_transf"/>
    <property type="match status" value="1"/>
</dbReference>
<organism evidence="1">
    <name type="scientific">marine sediment metagenome</name>
    <dbReference type="NCBI Taxonomy" id="412755"/>
    <lineage>
        <taxon>unclassified sequences</taxon>
        <taxon>metagenomes</taxon>
        <taxon>ecological metagenomes</taxon>
    </lineage>
</organism>
<sequence length="326" mass="36438">MAIMFITADIEGTHQLSHKLPILPIHDILKEQGYDVIWGTWNPWGKPFLQEDKDKEIDYYVTGDKGIPGDNTGPIKKSFIHPHGLHKLEYGMLGGICAGFLAPGELWYSITTEKAIELEHYELRGPLSMLPVTGWAKLDVLFKNTKEETIAEYGLNLPYDKTVIYAPAGHFDFATSFDKSIKHIIELFSRLPYNLIIKNGLYSHHFEEWNWYKGVAVPPNINKIQGAPLHSANIDITPLYNVADAMITDGSSVAWEFIGTDKPVVQLNNMPDPATSLMTGPCGSYCSVEIEKGLRYAPHVYGESIVVTEHDECRACGGCIKSNLKD</sequence>
<dbReference type="EMBL" id="LAZR01029619">
    <property type="protein sequence ID" value="KKL59035.1"/>
    <property type="molecule type" value="Genomic_DNA"/>
</dbReference>
<proteinExistence type="predicted"/>
<dbReference type="SUPFAM" id="SSF53756">
    <property type="entry name" value="UDP-Glycosyltransferase/glycogen phosphorylase"/>
    <property type="match status" value="1"/>
</dbReference>
<accession>A0A0F9FP08</accession>
<dbReference type="InterPro" id="IPR043148">
    <property type="entry name" value="TagF_C"/>
</dbReference>
<comment type="caution">
    <text evidence="1">The sequence shown here is derived from an EMBL/GenBank/DDBJ whole genome shotgun (WGS) entry which is preliminary data.</text>
</comment>
<protein>
    <submittedName>
        <fullName evidence="1">Uncharacterized protein</fullName>
    </submittedName>
</protein>
<name>A0A0F9FP08_9ZZZZ</name>
<dbReference type="AlphaFoldDB" id="A0A0F9FP08"/>
<dbReference type="Gene3D" id="3.40.50.12580">
    <property type="match status" value="1"/>
</dbReference>
<dbReference type="InterPro" id="IPR007554">
    <property type="entry name" value="Glycerophosphate_synth"/>
</dbReference>